<accession>A0A8X6NDY8</accession>
<reference evidence="1" key="1">
    <citation type="submission" date="2020-08" db="EMBL/GenBank/DDBJ databases">
        <title>Multicomponent nature underlies the extraordinary mechanical properties of spider dragline silk.</title>
        <authorList>
            <person name="Kono N."/>
            <person name="Nakamura H."/>
            <person name="Mori M."/>
            <person name="Yoshida Y."/>
            <person name="Ohtoshi R."/>
            <person name="Malay A.D."/>
            <person name="Moran D.A.P."/>
            <person name="Tomita M."/>
            <person name="Numata K."/>
            <person name="Arakawa K."/>
        </authorList>
    </citation>
    <scope>NUCLEOTIDE SEQUENCE</scope>
</reference>
<sequence length="124" mass="14780">MKKKKALNRINCEEFLKSKKKSTKFKKAKSAEEYLKSYSVIPEQKILGPQEFFKDIAKTLKSQVTERLPVKKRLYTYTRLEQSKEVGDLLERVPDDQLLLIFFIFCKKIWSTLENLWMLLQLTE</sequence>
<keyword evidence="2" id="KW-1185">Reference proteome</keyword>
<dbReference type="Proteomes" id="UP000887013">
    <property type="component" value="Unassembled WGS sequence"/>
</dbReference>
<evidence type="ECO:0000313" key="2">
    <source>
        <dbReference type="Proteomes" id="UP000887013"/>
    </source>
</evidence>
<comment type="caution">
    <text evidence="1">The sequence shown here is derived from an EMBL/GenBank/DDBJ whole genome shotgun (WGS) entry which is preliminary data.</text>
</comment>
<dbReference type="AlphaFoldDB" id="A0A8X6NDY8"/>
<evidence type="ECO:0000313" key="1">
    <source>
        <dbReference type="EMBL" id="GFT09563.1"/>
    </source>
</evidence>
<dbReference type="EMBL" id="BMAW01103521">
    <property type="protein sequence ID" value="GFT09563.1"/>
    <property type="molecule type" value="Genomic_DNA"/>
</dbReference>
<gene>
    <name evidence="1" type="ORF">NPIL_283802</name>
</gene>
<organism evidence="1 2">
    <name type="scientific">Nephila pilipes</name>
    <name type="common">Giant wood spider</name>
    <name type="synonym">Nephila maculata</name>
    <dbReference type="NCBI Taxonomy" id="299642"/>
    <lineage>
        <taxon>Eukaryota</taxon>
        <taxon>Metazoa</taxon>
        <taxon>Ecdysozoa</taxon>
        <taxon>Arthropoda</taxon>
        <taxon>Chelicerata</taxon>
        <taxon>Arachnida</taxon>
        <taxon>Araneae</taxon>
        <taxon>Araneomorphae</taxon>
        <taxon>Entelegynae</taxon>
        <taxon>Araneoidea</taxon>
        <taxon>Nephilidae</taxon>
        <taxon>Nephila</taxon>
    </lineage>
</organism>
<proteinExistence type="predicted"/>
<protein>
    <submittedName>
        <fullName evidence="1">Uncharacterized protein</fullName>
    </submittedName>
</protein>
<name>A0A8X6NDY8_NEPPI</name>